<evidence type="ECO:0000313" key="2">
    <source>
        <dbReference type="Proteomes" id="UP000886523"/>
    </source>
</evidence>
<proteinExistence type="predicted"/>
<keyword evidence="2" id="KW-1185">Reference proteome</keyword>
<sequence>MQFAELSDSCLCAIRSKNPWDLTVGKMQVHTVVYNIDDEVLIPASLKNRHHTDPANLQAQEIEIRHPSHRTESHWLLLPPPLAMLRPRDKAETCRPEELLIYKRCRVIENIDWYQKPLEDTRVRLNRAIARSGHQQNVKRNGAMDLEGKPTHHIGVSR</sequence>
<reference evidence="1" key="1">
    <citation type="journal article" date="2020" name="Nat. Commun.">
        <title>Large-scale genome sequencing of mycorrhizal fungi provides insights into the early evolution of symbiotic traits.</title>
        <authorList>
            <person name="Miyauchi S."/>
            <person name="Kiss E."/>
            <person name="Kuo A."/>
            <person name="Drula E."/>
            <person name="Kohler A."/>
            <person name="Sanchez-Garcia M."/>
            <person name="Morin E."/>
            <person name="Andreopoulos B."/>
            <person name="Barry K.W."/>
            <person name="Bonito G."/>
            <person name="Buee M."/>
            <person name="Carver A."/>
            <person name="Chen C."/>
            <person name="Cichocki N."/>
            <person name="Clum A."/>
            <person name="Culley D."/>
            <person name="Crous P.W."/>
            <person name="Fauchery L."/>
            <person name="Girlanda M."/>
            <person name="Hayes R.D."/>
            <person name="Keri Z."/>
            <person name="LaButti K."/>
            <person name="Lipzen A."/>
            <person name="Lombard V."/>
            <person name="Magnuson J."/>
            <person name="Maillard F."/>
            <person name="Murat C."/>
            <person name="Nolan M."/>
            <person name="Ohm R.A."/>
            <person name="Pangilinan J."/>
            <person name="Pereira M.F."/>
            <person name="Perotto S."/>
            <person name="Peter M."/>
            <person name="Pfister S."/>
            <person name="Riley R."/>
            <person name="Sitrit Y."/>
            <person name="Stielow J.B."/>
            <person name="Szollosi G."/>
            <person name="Zifcakova L."/>
            <person name="Stursova M."/>
            <person name="Spatafora J.W."/>
            <person name="Tedersoo L."/>
            <person name="Vaario L.M."/>
            <person name="Yamada A."/>
            <person name="Yan M."/>
            <person name="Wang P."/>
            <person name="Xu J."/>
            <person name="Bruns T."/>
            <person name="Baldrian P."/>
            <person name="Vilgalys R."/>
            <person name="Dunand C."/>
            <person name="Henrissat B."/>
            <person name="Grigoriev I.V."/>
            <person name="Hibbett D."/>
            <person name="Nagy L.G."/>
            <person name="Martin F.M."/>
        </authorList>
    </citation>
    <scope>NUCLEOTIDE SEQUENCE</scope>
    <source>
        <strain evidence="1">UP504</strain>
    </source>
</reference>
<evidence type="ECO:0000313" key="1">
    <source>
        <dbReference type="EMBL" id="KAF9510455.1"/>
    </source>
</evidence>
<accession>A0A9P6AR65</accession>
<name>A0A9P6AR65_9AGAM</name>
<dbReference type="AlphaFoldDB" id="A0A9P6AR65"/>
<comment type="caution">
    <text evidence="1">The sequence shown here is derived from an EMBL/GenBank/DDBJ whole genome shotgun (WGS) entry which is preliminary data.</text>
</comment>
<dbReference type="Proteomes" id="UP000886523">
    <property type="component" value="Unassembled WGS sequence"/>
</dbReference>
<gene>
    <name evidence="1" type="ORF">BS47DRAFT_1348005</name>
</gene>
<dbReference type="EMBL" id="MU129016">
    <property type="protein sequence ID" value="KAF9510455.1"/>
    <property type="molecule type" value="Genomic_DNA"/>
</dbReference>
<organism evidence="1 2">
    <name type="scientific">Hydnum rufescens UP504</name>
    <dbReference type="NCBI Taxonomy" id="1448309"/>
    <lineage>
        <taxon>Eukaryota</taxon>
        <taxon>Fungi</taxon>
        <taxon>Dikarya</taxon>
        <taxon>Basidiomycota</taxon>
        <taxon>Agaricomycotina</taxon>
        <taxon>Agaricomycetes</taxon>
        <taxon>Cantharellales</taxon>
        <taxon>Hydnaceae</taxon>
        <taxon>Hydnum</taxon>
    </lineage>
</organism>
<protein>
    <submittedName>
        <fullName evidence="1">Uncharacterized protein</fullName>
    </submittedName>
</protein>